<dbReference type="EMBL" id="MDYN01000006">
    <property type="protein sequence ID" value="OQD87073.1"/>
    <property type="molecule type" value="Genomic_DNA"/>
</dbReference>
<organism evidence="4 5">
    <name type="scientific">Penicillium antarcticum</name>
    <dbReference type="NCBI Taxonomy" id="416450"/>
    <lineage>
        <taxon>Eukaryota</taxon>
        <taxon>Fungi</taxon>
        <taxon>Dikarya</taxon>
        <taxon>Ascomycota</taxon>
        <taxon>Pezizomycotina</taxon>
        <taxon>Eurotiomycetes</taxon>
        <taxon>Eurotiomycetidae</taxon>
        <taxon>Eurotiales</taxon>
        <taxon>Aspergillaceae</taxon>
        <taxon>Penicillium</taxon>
    </lineage>
</organism>
<dbReference type="SUPFAM" id="SSF51430">
    <property type="entry name" value="NAD(P)-linked oxidoreductase"/>
    <property type="match status" value="1"/>
</dbReference>
<dbReference type="AlphaFoldDB" id="A0A1V6QCY9"/>
<dbReference type="CDD" id="cd19075">
    <property type="entry name" value="AKR_AKR7A1-5"/>
    <property type="match status" value="1"/>
</dbReference>
<dbReference type="PANTHER" id="PTHR43364">
    <property type="entry name" value="NADH-SPECIFIC METHYLGLYOXAL REDUCTASE-RELATED"/>
    <property type="match status" value="1"/>
</dbReference>
<feature type="domain" description="NADP-dependent oxidoreductase" evidence="3">
    <location>
        <begin position="6"/>
        <end position="304"/>
    </location>
</feature>
<dbReference type="GO" id="GO:0016491">
    <property type="term" value="F:oxidoreductase activity"/>
    <property type="evidence" value="ECO:0007669"/>
    <property type="project" value="UniProtKB-KW"/>
</dbReference>
<dbReference type="InterPro" id="IPR023210">
    <property type="entry name" value="NADP_OxRdtase_dom"/>
</dbReference>
<gene>
    <name evidence="4" type="ORF">PENANT_c006G00869</name>
</gene>
<evidence type="ECO:0000256" key="1">
    <source>
        <dbReference type="ARBA" id="ARBA00023002"/>
    </source>
</evidence>
<proteinExistence type="inferred from homology"/>
<dbReference type="Proteomes" id="UP000191672">
    <property type="component" value="Unassembled WGS sequence"/>
</dbReference>
<comment type="caution">
    <text evidence="4">The sequence shown here is derived from an EMBL/GenBank/DDBJ whole genome shotgun (WGS) entry which is preliminary data.</text>
</comment>
<accession>A0A1V6QCY9</accession>
<dbReference type="InterPro" id="IPR036812">
    <property type="entry name" value="NAD(P)_OxRdtase_dom_sf"/>
</dbReference>
<protein>
    <recommendedName>
        <fullName evidence="3">NADP-dependent oxidoreductase domain-containing protein</fullName>
    </recommendedName>
</protein>
<dbReference type="PRINTS" id="PR00069">
    <property type="entry name" value="ALDKETRDTASE"/>
</dbReference>
<evidence type="ECO:0000259" key="3">
    <source>
        <dbReference type="Pfam" id="PF00248"/>
    </source>
</evidence>
<evidence type="ECO:0000313" key="5">
    <source>
        <dbReference type="Proteomes" id="UP000191672"/>
    </source>
</evidence>
<name>A0A1V6QCY9_9EURO</name>
<dbReference type="InterPro" id="IPR020471">
    <property type="entry name" value="AKR"/>
</dbReference>
<dbReference type="Gene3D" id="3.20.20.100">
    <property type="entry name" value="NADP-dependent oxidoreductase domain"/>
    <property type="match status" value="1"/>
</dbReference>
<evidence type="ECO:0000256" key="2">
    <source>
        <dbReference type="ARBA" id="ARBA00038157"/>
    </source>
</evidence>
<sequence length="491" mass="54447">MAPVKLVWGGGSIMMEESYPTLESIDAALEILQANGVTSIDTARIYGTSEERLGQIKASSRFAIDTKHPGGFAPEANTQELIGSIANQSLKYLQTDQVDVYYIHAPDRRFPLEELLAGVNTLFQAGKFKSFGLSNYLATEVEEVVRVCREKGYVLPTVYQGNYSAVARRMEAELLPTLRKHNIAFNAYSPIAGGFLTKDAEILVSGGEGRWDPTSMFGGLYHALYNKKNMLEGLRLWDKISKEFGIPKAELAYRWVAYNSALSGEFEDRIIFGTRTIEQLNQTLAAFAKGPLDSKISEQIEQVWNIVEADAPLDNFNGSHEAEPAIYHENPSVAGTETEQKVEQNSDAVISSLLPSVEELRDLRKVLFENLNPDRKRWLLTDGLSSSIDEVIKMVVSFDPGGHERRDAIFGSSEYMAGKLAYSSRETADTMATIKNETVEKLADVTDRSSANILAATDKNTEDIQNIHSNTCNAVENRIIGWIFQAPYSDA</sequence>
<dbReference type="STRING" id="416450.A0A1V6QCY9"/>
<dbReference type="InterPro" id="IPR050523">
    <property type="entry name" value="AKR_Detox_Biosynth"/>
</dbReference>
<evidence type="ECO:0000313" key="4">
    <source>
        <dbReference type="EMBL" id="OQD87073.1"/>
    </source>
</evidence>
<keyword evidence="1" id="KW-0560">Oxidoreductase</keyword>
<dbReference type="Pfam" id="PF00248">
    <property type="entry name" value="Aldo_ket_red"/>
    <property type="match status" value="1"/>
</dbReference>
<reference evidence="5" key="1">
    <citation type="journal article" date="2017" name="Nat. Microbiol.">
        <title>Global analysis of biosynthetic gene clusters reveals vast potential of secondary metabolite production in Penicillium species.</title>
        <authorList>
            <person name="Nielsen J.C."/>
            <person name="Grijseels S."/>
            <person name="Prigent S."/>
            <person name="Ji B."/>
            <person name="Dainat J."/>
            <person name="Nielsen K.F."/>
            <person name="Frisvad J.C."/>
            <person name="Workman M."/>
            <person name="Nielsen J."/>
        </authorList>
    </citation>
    <scope>NUCLEOTIDE SEQUENCE [LARGE SCALE GENOMIC DNA]</scope>
    <source>
        <strain evidence="5">IBT 31811</strain>
    </source>
</reference>
<dbReference type="PANTHER" id="PTHR43364:SF4">
    <property type="entry name" value="NAD(P)-LINKED OXIDOREDUCTASE SUPERFAMILY PROTEIN"/>
    <property type="match status" value="1"/>
</dbReference>
<comment type="similarity">
    <text evidence="2">Belongs to the aldo/keto reductase family. Aldo/keto reductase 2 subfamily.</text>
</comment>
<keyword evidence="5" id="KW-1185">Reference proteome</keyword>